<dbReference type="SUPFAM" id="SSF47336">
    <property type="entry name" value="ACP-like"/>
    <property type="match status" value="1"/>
</dbReference>
<dbReference type="InterPro" id="IPR009081">
    <property type="entry name" value="PP-bd_ACP"/>
</dbReference>
<dbReference type="InterPro" id="IPR036736">
    <property type="entry name" value="ACP-like_sf"/>
</dbReference>
<dbReference type="RefSeq" id="WP_135965805.1">
    <property type="nucleotide sequence ID" value="NZ_SRXT01000011.1"/>
</dbReference>
<name>A0A4S1WZ96_9SPHN</name>
<proteinExistence type="predicted"/>
<dbReference type="EMBL" id="SRXT01000011">
    <property type="protein sequence ID" value="TGX48673.1"/>
    <property type="molecule type" value="Genomic_DNA"/>
</dbReference>
<dbReference type="Pfam" id="PF00550">
    <property type="entry name" value="PP-binding"/>
    <property type="match status" value="1"/>
</dbReference>
<evidence type="ECO:0000259" key="1">
    <source>
        <dbReference type="PROSITE" id="PS50075"/>
    </source>
</evidence>
<dbReference type="Gene3D" id="1.10.1200.10">
    <property type="entry name" value="ACP-like"/>
    <property type="match status" value="1"/>
</dbReference>
<evidence type="ECO:0000313" key="3">
    <source>
        <dbReference type="Proteomes" id="UP000306147"/>
    </source>
</evidence>
<sequence>MSGAEIDEYFLSRSKIGGALKGTDFDLSELDIDSLSFMDVIMEIEQEKNVVLRDDEVNNILQAQKISQVAQVFDAAYQRQSGGHL</sequence>
<organism evidence="2 3">
    <name type="scientific">Sphingomonas gei</name>
    <dbReference type="NCBI Taxonomy" id="1395960"/>
    <lineage>
        <taxon>Bacteria</taxon>
        <taxon>Pseudomonadati</taxon>
        <taxon>Pseudomonadota</taxon>
        <taxon>Alphaproteobacteria</taxon>
        <taxon>Sphingomonadales</taxon>
        <taxon>Sphingomonadaceae</taxon>
        <taxon>Sphingomonas</taxon>
    </lineage>
</organism>
<protein>
    <recommendedName>
        <fullName evidence="1">Carrier domain-containing protein</fullName>
    </recommendedName>
</protein>
<reference evidence="2 3" key="1">
    <citation type="submission" date="2019-04" db="EMBL/GenBank/DDBJ databases">
        <title>Sphingomonas psychrotolerans sp. nov., isolated from soil in the Tianshan Mountains, Xinjiang, China.</title>
        <authorList>
            <person name="Luo Y."/>
            <person name="Sheng H."/>
        </authorList>
    </citation>
    <scope>NUCLEOTIDE SEQUENCE [LARGE SCALE GENOMIC DNA]</scope>
    <source>
        <strain evidence="2 3">ZFGT-11</strain>
    </source>
</reference>
<dbReference type="Proteomes" id="UP000306147">
    <property type="component" value="Unassembled WGS sequence"/>
</dbReference>
<keyword evidence="3" id="KW-1185">Reference proteome</keyword>
<evidence type="ECO:0000313" key="2">
    <source>
        <dbReference type="EMBL" id="TGX48673.1"/>
    </source>
</evidence>
<dbReference type="AlphaFoldDB" id="A0A4S1WZ96"/>
<comment type="caution">
    <text evidence="2">The sequence shown here is derived from an EMBL/GenBank/DDBJ whole genome shotgun (WGS) entry which is preliminary data.</text>
</comment>
<feature type="domain" description="Carrier" evidence="1">
    <location>
        <begin position="1"/>
        <end position="77"/>
    </location>
</feature>
<accession>A0A4S1WZ96</accession>
<dbReference type="PROSITE" id="PS50075">
    <property type="entry name" value="CARRIER"/>
    <property type="match status" value="1"/>
</dbReference>
<gene>
    <name evidence="2" type="ORF">E5A73_20910</name>
</gene>